<dbReference type="PANTHER" id="PTHR37467">
    <property type="entry name" value="EXPORTED CALCIUM-BINDING GLYCOPROTEIN-RELATED"/>
    <property type="match status" value="1"/>
</dbReference>
<proteinExistence type="predicted"/>
<dbReference type="GO" id="GO:0005509">
    <property type="term" value="F:calcium ion binding"/>
    <property type="evidence" value="ECO:0007669"/>
    <property type="project" value="InterPro"/>
</dbReference>
<dbReference type="InterPro" id="IPR028974">
    <property type="entry name" value="TSP_type-3_rpt"/>
</dbReference>
<keyword evidence="5" id="KW-0812">Transmembrane</keyword>
<evidence type="ECO:0000256" key="2">
    <source>
        <dbReference type="ARBA" id="ARBA00022525"/>
    </source>
</evidence>
<evidence type="ECO:0000256" key="4">
    <source>
        <dbReference type="ARBA" id="ARBA00022837"/>
    </source>
</evidence>
<keyword evidence="3" id="KW-0732">Signal</keyword>
<gene>
    <name evidence="6" type="ORF">CO173_00655</name>
</gene>
<evidence type="ECO:0000313" key="6">
    <source>
        <dbReference type="EMBL" id="PJA46888.1"/>
    </source>
</evidence>
<keyword evidence="4" id="KW-0106">Calcium</keyword>
<evidence type="ECO:0000313" key="7">
    <source>
        <dbReference type="Proteomes" id="UP000231263"/>
    </source>
</evidence>
<dbReference type="AlphaFoldDB" id="A0A2M7XG87"/>
<evidence type="ECO:0000256" key="3">
    <source>
        <dbReference type="ARBA" id="ARBA00022729"/>
    </source>
</evidence>
<comment type="subcellular location">
    <subcellularLocation>
        <location evidence="1">Secreted</location>
    </subcellularLocation>
</comment>
<keyword evidence="2" id="KW-0964">Secreted</keyword>
<dbReference type="Proteomes" id="UP000231263">
    <property type="component" value="Unassembled WGS sequence"/>
</dbReference>
<dbReference type="PANTHER" id="PTHR37467:SF1">
    <property type="entry name" value="EXPORTED CALCIUM-BINDING GLYCOPROTEIN"/>
    <property type="match status" value="1"/>
</dbReference>
<evidence type="ECO:0000256" key="5">
    <source>
        <dbReference type="SAM" id="Phobius"/>
    </source>
</evidence>
<feature type="transmembrane region" description="Helical" evidence="5">
    <location>
        <begin position="24"/>
        <end position="44"/>
    </location>
</feature>
<dbReference type="SUPFAM" id="SSF103647">
    <property type="entry name" value="TSP type-3 repeat"/>
    <property type="match status" value="1"/>
</dbReference>
<evidence type="ECO:0000256" key="1">
    <source>
        <dbReference type="ARBA" id="ARBA00004613"/>
    </source>
</evidence>
<accession>A0A2M7XG87</accession>
<dbReference type="EMBL" id="PFWT01000006">
    <property type="protein sequence ID" value="PJA46888.1"/>
    <property type="molecule type" value="Genomic_DNA"/>
</dbReference>
<reference evidence="7" key="1">
    <citation type="submission" date="2017-09" db="EMBL/GenBank/DDBJ databases">
        <title>Depth-based differentiation of microbial function through sediment-hosted aquifers and enrichment of novel symbionts in the deep terrestrial subsurface.</title>
        <authorList>
            <person name="Probst A.J."/>
            <person name="Ladd B."/>
            <person name="Jarett J.K."/>
            <person name="Geller-Mcgrath D.E."/>
            <person name="Sieber C.M.K."/>
            <person name="Emerson J.B."/>
            <person name="Anantharaman K."/>
            <person name="Thomas B.C."/>
            <person name="Malmstrom R."/>
            <person name="Stieglmeier M."/>
            <person name="Klingl A."/>
            <person name="Woyke T."/>
            <person name="Ryan C.M."/>
            <person name="Banfield J.F."/>
        </authorList>
    </citation>
    <scope>NUCLEOTIDE SEQUENCE [LARGE SCALE GENOMIC DNA]</scope>
</reference>
<sequence>MENEKRERIVIRKTKPEVSKEQKAGFALVLITSVMSIVLGGFYMSRHLASPFDFEYVGPRFLSVAEQRAEELSTQKNSDTDEDGLSDYDELYTYHTSPYLKDTDGDGVSDPEEIKAGTDPNCLSDSCGADANSAFENAGNQLLENLPPLDPSIQQTIEGGLPEATPGDVSALEGMTAPDIRQLLLDNGATADQVDALSDDEIMVLYNDVLANLETSTTTQN</sequence>
<organism evidence="6 7">
    <name type="scientific">Candidatus Uhrbacteria bacterium CG_4_9_14_3_um_filter_41_35</name>
    <dbReference type="NCBI Taxonomy" id="1975034"/>
    <lineage>
        <taxon>Bacteria</taxon>
        <taxon>Candidatus Uhriibacteriota</taxon>
    </lineage>
</organism>
<dbReference type="InterPro" id="IPR059100">
    <property type="entry name" value="TSP3_bac"/>
</dbReference>
<dbReference type="Pfam" id="PF18884">
    <property type="entry name" value="TSP3_bac"/>
    <property type="match status" value="2"/>
</dbReference>
<keyword evidence="5" id="KW-0472">Membrane</keyword>
<dbReference type="InterPro" id="IPR053180">
    <property type="entry name" value="Ca-binding_acidic-repeat"/>
</dbReference>
<comment type="caution">
    <text evidence="6">The sequence shown here is derived from an EMBL/GenBank/DDBJ whole genome shotgun (WGS) entry which is preliminary data.</text>
</comment>
<keyword evidence="5" id="KW-1133">Transmembrane helix</keyword>
<protein>
    <submittedName>
        <fullName evidence="6">Uncharacterized protein</fullName>
    </submittedName>
</protein>
<name>A0A2M7XG87_9BACT</name>